<dbReference type="EMBL" id="UZAU01000652">
    <property type="status" value="NOT_ANNOTATED_CDS"/>
    <property type="molecule type" value="Genomic_DNA"/>
</dbReference>
<protein>
    <submittedName>
        <fullName evidence="1">Uncharacterized protein</fullName>
    </submittedName>
</protein>
<evidence type="ECO:0000313" key="2">
    <source>
        <dbReference type="Proteomes" id="UP000596661"/>
    </source>
</evidence>
<dbReference type="Proteomes" id="UP000596661">
    <property type="component" value="Chromosome 7"/>
</dbReference>
<dbReference type="Gramene" id="evm.model.07.983">
    <property type="protein sequence ID" value="cds.evm.model.07.983"/>
    <property type="gene ID" value="evm.TU.07.983"/>
</dbReference>
<dbReference type="EnsemblPlants" id="evm.model.07.983">
    <property type="protein sequence ID" value="cds.evm.model.07.983"/>
    <property type="gene ID" value="evm.TU.07.983"/>
</dbReference>
<organism evidence="1 2">
    <name type="scientific">Cannabis sativa</name>
    <name type="common">Hemp</name>
    <name type="synonym">Marijuana</name>
    <dbReference type="NCBI Taxonomy" id="3483"/>
    <lineage>
        <taxon>Eukaryota</taxon>
        <taxon>Viridiplantae</taxon>
        <taxon>Streptophyta</taxon>
        <taxon>Embryophyta</taxon>
        <taxon>Tracheophyta</taxon>
        <taxon>Spermatophyta</taxon>
        <taxon>Magnoliopsida</taxon>
        <taxon>eudicotyledons</taxon>
        <taxon>Gunneridae</taxon>
        <taxon>Pentapetalae</taxon>
        <taxon>rosids</taxon>
        <taxon>fabids</taxon>
        <taxon>Rosales</taxon>
        <taxon>Cannabaceae</taxon>
        <taxon>Cannabis</taxon>
    </lineage>
</organism>
<reference evidence="1" key="2">
    <citation type="submission" date="2021-03" db="UniProtKB">
        <authorList>
            <consortium name="EnsemblPlants"/>
        </authorList>
    </citation>
    <scope>IDENTIFICATION</scope>
</reference>
<evidence type="ECO:0000313" key="1">
    <source>
        <dbReference type="EnsemblPlants" id="cds.evm.model.07.983"/>
    </source>
</evidence>
<sequence length="81" mass="9031">MSLSQFSLGLLLLKLGQNRFHLGPVRDMTYHGQSEIWSLRPYSTTLRPRRASLPRRFSIDLVGGLPPSFLAHGLLLSGLGQ</sequence>
<accession>A0A803Q784</accession>
<name>A0A803Q784_CANSA</name>
<proteinExistence type="predicted"/>
<keyword evidence="2" id="KW-1185">Reference proteome</keyword>
<dbReference type="AlphaFoldDB" id="A0A803Q784"/>
<reference evidence="1" key="1">
    <citation type="submission" date="2018-11" db="EMBL/GenBank/DDBJ databases">
        <authorList>
            <person name="Grassa J C."/>
        </authorList>
    </citation>
    <scope>NUCLEOTIDE SEQUENCE [LARGE SCALE GENOMIC DNA]</scope>
</reference>